<proteinExistence type="predicted"/>
<evidence type="ECO:0000256" key="1">
    <source>
        <dbReference type="SAM" id="Coils"/>
    </source>
</evidence>
<keyword evidence="3" id="KW-1185">Reference proteome</keyword>
<comment type="caution">
    <text evidence="2">The sequence shown here is derived from an EMBL/GenBank/DDBJ whole genome shotgun (WGS) entry which is preliminary data.</text>
</comment>
<dbReference type="AlphaFoldDB" id="A0AAN6G3L3"/>
<feature type="coiled-coil region" evidence="1">
    <location>
        <begin position="20"/>
        <end position="47"/>
    </location>
</feature>
<sequence>MPFLSKETTQAIARIAGIGHQRAQAALERTQAALVRAEAEVTRFREALLPLFEPQLP</sequence>
<dbReference type="EMBL" id="JAPDMQ010001105">
    <property type="protein sequence ID" value="KAK0519009.1"/>
    <property type="molecule type" value="Genomic_DNA"/>
</dbReference>
<evidence type="ECO:0000313" key="3">
    <source>
        <dbReference type="Proteomes" id="UP001176521"/>
    </source>
</evidence>
<evidence type="ECO:0000313" key="2">
    <source>
        <dbReference type="EMBL" id="KAK0519009.1"/>
    </source>
</evidence>
<dbReference type="Proteomes" id="UP001176521">
    <property type="component" value="Unassembled WGS sequence"/>
</dbReference>
<reference evidence="2" key="1">
    <citation type="journal article" date="2023" name="PhytoFront">
        <title>Draft Genome Resources of Seven Strains of Tilletia horrida, Causal Agent of Kernel Smut of Rice.</title>
        <authorList>
            <person name="Khanal S."/>
            <person name="Antony Babu S."/>
            <person name="Zhou X.G."/>
        </authorList>
    </citation>
    <scope>NUCLEOTIDE SEQUENCE</scope>
    <source>
        <strain evidence="2">TX3</strain>
    </source>
</reference>
<name>A0AAN6G3L3_9BASI</name>
<keyword evidence="1" id="KW-0175">Coiled coil</keyword>
<protein>
    <submittedName>
        <fullName evidence="2">Uncharacterized protein</fullName>
    </submittedName>
</protein>
<organism evidence="2 3">
    <name type="scientific">Tilletia horrida</name>
    <dbReference type="NCBI Taxonomy" id="155126"/>
    <lineage>
        <taxon>Eukaryota</taxon>
        <taxon>Fungi</taxon>
        <taxon>Dikarya</taxon>
        <taxon>Basidiomycota</taxon>
        <taxon>Ustilaginomycotina</taxon>
        <taxon>Exobasidiomycetes</taxon>
        <taxon>Tilletiales</taxon>
        <taxon>Tilletiaceae</taxon>
        <taxon>Tilletia</taxon>
    </lineage>
</organism>
<gene>
    <name evidence="2" type="ORF">OC842_007594</name>
</gene>
<accession>A0AAN6G3L3</accession>